<dbReference type="InterPro" id="IPR017853">
    <property type="entry name" value="GH"/>
</dbReference>
<dbReference type="EC" id="3.2.1.52" evidence="3"/>
<dbReference type="InterPro" id="IPR011658">
    <property type="entry name" value="PA14_dom"/>
</dbReference>
<dbReference type="Pfam" id="PF07691">
    <property type="entry name" value="PA14"/>
    <property type="match status" value="1"/>
</dbReference>
<dbReference type="RefSeq" id="WP_236958748.1">
    <property type="nucleotide sequence ID" value="NZ_JAETXX010000004.1"/>
</dbReference>
<feature type="domain" description="GH29D-like beta-sandwich" evidence="9">
    <location>
        <begin position="538"/>
        <end position="595"/>
    </location>
</feature>
<proteinExistence type="inferred from homology"/>
<evidence type="ECO:0000259" key="7">
    <source>
        <dbReference type="Pfam" id="PF02838"/>
    </source>
</evidence>
<comment type="caution">
    <text evidence="10">The sequence shown here is derived from an EMBL/GenBank/DDBJ whole genome shotgun (WGS) entry which is preliminary data.</text>
</comment>
<dbReference type="EMBL" id="JAETXX010000004">
    <property type="protein sequence ID" value="MCF8714783.1"/>
    <property type="molecule type" value="Genomic_DNA"/>
</dbReference>
<evidence type="ECO:0000256" key="3">
    <source>
        <dbReference type="ARBA" id="ARBA00012663"/>
    </source>
</evidence>
<keyword evidence="11" id="KW-1185">Reference proteome</keyword>
<comment type="similarity">
    <text evidence="2">Belongs to the glycosyl hydrolase 20 family.</text>
</comment>
<dbReference type="CDD" id="cd06563">
    <property type="entry name" value="GH20_chitobiase-like"/>
    <property type="match status" value="1"/>
</dbReference>
<dbReference type="InterPro" id="IPR015882">
    <property type="entry name" value="HEX_bac_N"/>
</dbReference>
<evidence type="ECO:0000259" key="8">
    <source>
        <dbReference type="Pfam" id="PF07691"/>
    </source>
</evidence>
<comment type="catalytic activity">
    <reaction evidence="1">
        <text>Hydrolysis of terminal non-reducing N-acetyl-D-hexosamine residues in N-acetyl-beta-D-hexosaminides.</text>
        <dbReference type="EC" id="3.2.1.52"/>
    </reaction>
</comment>
<dbReference type="Gene3D" id="3.30.379.10">
    <property type="entry name" value="Chitobiase/beta-hexosaminidase domain 2-like"/>
    <property type="match status" value="1"/>
</dbReference>
<feature type="domain" description="Glycoside hydrolase family 20 catalytic" evidence="6">
    <location>
        <begin position="163"/>
        <end position="496"/>
    </location>
</feature>
<reference evidence="10 11" key="1">
    <citation type="submission" date="2021-01" db="EMBL/GenBank/DDBJ databases">
        <title>Genome sequencing of Joostella atrarenae M1-2 (= KCTC 23194).</title>
        <authorList>
            <person name="Zakaria M.R."/>
            <person name="Lam M.Q."/>
            <person name="Chong C.S."/>
        </authorList>
    </citation>
    <scope>NUCLEOTIDE SEQUENCE [LARGE SCALE GENOMIC DNA]</scope>
    <source>
        <strain evidence="10 11">M1-2</strain>
    </source>
</reference>
<name>A0ABS9J2Z7_9FLAO</name>
<evidence type="ECO:0000256" key="1">
    <source>
        <dbReference type="ARBA" id="ARBA00001231"/>
    </source>
</evidence>
<dbReference type="PANTHER" id="PTHR22600">
    <property type="entry name" value="BETA-HEXOSAMINIDASE"/>
    <property type="match status" value="1"/>
</dbReference>
<keyword evidence="5" id="KW-0326">Glycosidase</keyword>
<dbReference type="Proteomes" id="UP000829517">
    <property type="component" value="Unassembled WGS sequence"/>
</dbReference>
<dbReference type="InterPro" id="IPR059177">
    <property type="entry name" value="GH29D-like_dom"/>
</dbReference>
<dbReference type="PRINTS" id="PR00738">
    <property type="entry name" value="GLHYDRLASE20"/>
</dbReference>
<evidence type="ECO:0000313" key="10">
    <source>
        <dbReference type="EMBL" id="MCF8714783.1"/>
    </source>
</evidence>
<protein>
    <recommendedName>
        <fullName evidence="3">beta-N-acetylhexosaminidase</fullName>
        <ecNumber evidence="3">3.2.1.52</ecNumber>
    </recommendedName>
</protein>
<dbReference type="Pfam" id="PF02838">
    <property type="entry name" value="Glyco_hydro_20b"/>
    <property type="match status" value="1"/>
</dbReference>
<gene>
    <name evidence="10" type="ORF">JM658_08065</name>
</gene>
<feature type="domain" description="PA14" evidence="8">
    <location>
        <begin position="617"/>
        <end position="751"/>
    </location>
</feature>
<sequence>MNLKYLLIFLFACVSCKNSDSQQAINTNSYITPKPQELIKKEGSFVISNETTFLYSDEKTKAIASFFADKLKGYTGIDILVSDKEKEQNTIKLSINDALTDNIEGYKLVITKSDITIEAKTNRGLFYGMQSLLQLVPLVSSEDKNTITAASIPAIEVVDEPTFSWRGIHLDVSRHFFSVEEIKKQLDVLALFKINKFHWHLTDDQGWRIEIKKYPELTEKGVRIDGTSDHKEFYTQDQIKDVVAYAQERYIDVIPEIETPGHAVAALSAYPEFACNDDVTYTPRELWGIDYNIFCAGKENVFAFIEDVFNEIIPLFPYEYYHVGGDEAPKERWESCDLCQQGMKENNLTDEAELQSYFIARVEKILQQHDKKMIGWDEILEGGITPTTNIMSWQGEEGGIKAANAGHDVIMTPTSYSYLNFHQGDYRVEPMAHGGYIPLEKAYNYNPIPEAIKEGNEKHILGMQGNHWTEYAYEGKDIEYYAYPRIIAIAELTWSGEKTKNFEDFLTRLDKLYPILDYYNINYHIPLPEGPTANNIAFTDSVTLDFNTTHPIKMVYTLDGSTPSENSDVYKSPLSFTTDTEINIASVLPTGKVSTVRKLQVKKVNYKEPAPVDGLKPGLTLKTIKGHFTDASDVTGTPSNEKVIKNIKDANVTYDWGKEIDTTQFKAAFIDGYINIPEDGVYYFASKQEKVRIADSLIIDPEYTLKRFPLEGTIALKKGLHKLEILYLNNVIKGWASDWNDVEVTYRKADETAYKAIDSTMIFHK</sequence>
<dbReference type="Pfam" id="PF00728">
    <property type="entry name" value="Glyco_hydro_20"/>
    <property type="match status" value="1"/>
</dbReference>
<dbReference type="InterPro" id="IPR029018">
    <property type="entry name" value="Hex-like_dom2"/>
</dbReference>
<dbReference type="SUPFAM" id="SSF51445">
    <property type="entry name" value="(Trans)glycosidases"/>
    <property type="match status" value="1"/>
</dbReference>
<evidence type="ECO:0000313" key="11">
    <source>
        <dbReference type="Proteomes" id="UP000829517"/>
    </source>
</evidence>
<feature type="domain" description="Beta-hexosaminidase bacterial type N-terminal" evidence="7">
    <location>
        <begin position="29"/>
        <end position="159"/>
    </location>
</feature>
<evidence type="ECO:0000256" key="5">
    <source>
        <dbReference type="ARBA" id="ARBA00023295"/>
    </source>
</evidence>
<evidence type="ECO:0000259" key="9">
    <source>
        <dbReference type="Pfam" id="PF13290"/>
    </source>
</evidence>
<dbReference type="InterPro" id="IPR015883">
    <property type="entry name" value="Glyco_hydro_20_cat"/>
</dbReference>
<keyword evidence="4" id="KW-0378">Hydrolase</keyword>
<dbReference type="PANTHER" id="PTHR22600:SF57">
    <property type="entry name" value="BETA-N-ACETYLHEXOSAMINIDASE"/>
    <property type="match status" value="1"/>
</dbReference>
<accession>A0ABS9J2Z7</accession>
<dbReference type="Gene3D" id="3.20.20.80">
    <property type="entry name" value="Glycosidases"/>
    <property type="match status" value="1"/>
</dbReference>
<organism evidence="10 11">
    <name type="scientific">Joostella atrarenae</name>
    <dbReference type="NCBI Taxonomy" id="679257"/>
    <lineage>
        <taxon>Bacteria</taxon>
        <taxon>Pseudomonadati</taxon>
        <taxon>Bacteroidota</taxon>
        <taxon>Flavobacteriia</taxon>
        <taxon>Flavobacteriales</taxon>
        <taxon>Flavobacteriaceae</taxon>
        <taxon>Joostella</taxon>
    </lineage>
</organism>
<dbReference type="InterPro" id="IPR025705">
    <property type="entry name" value="Beta_hexosaminidase_sua/sub"/>
</dbReference>
<dbReference type="SUPFAM" id="SSF56988">
    <property type="entry name" value="Anthrax protective antigen"/>
    <property type="match status" value="1"/>
</dbReference>
<evidence type="ECO:0000256" key="4">
    <source>
        <dbReference type="ARBA" id="ARBA00022801"/>
    </source>
</evidence>
<evidence type="ECO:0000259" key="6">
    <source>
        <dbReference type="Pfam" id="PF00728"/>
    </source>
</evidence>
<dbReference type="SUPFAM" id="SSF55545">
    <property type="entry name" value="beta-N-acetylhexosaminidase-like domain"/>
    <property type="match status" value="1"/>
</dbReference>
<evidence type="ECO:0000256" key="2">
    <source>
        <dbReference type="ARBA" id="ARBA00006285"/>
    </source>
</evidence>
<dbReference type="Pfam" id="PF13290">
    <property type="entry name" value="CHB_HEX_C_1"/>
    <property type="match status" value="1"/>
</dbReference>